<dbReference type="RefSeq" id="WP_137263653.1">
    <property type="nucleotide sequence ID" value="NZ_SZQL01000022.1"/>
</dbReference>
<dbReference type="GO" id="GO:0003700">
    <property type="term" value="F:DNA-binding transcription factor activity"/>
    <property type="evidence" value="ECO:0007669"/>
    <property type="project" value="InterPro"/>
</dbReference>
<dbReference type="OrthoDB" id="745435at2"/>
<organism evidence="5 6">
    <name type="scientific">Ilyomonas limi</name>
    <dbReference type="NCBI Taxonomy" id="2575867"/>
    <lineage>
        <taxon>Bacteria</taxon>
        <taxon>Pseudomonadati</taxon>
        <taxon>Bacteroidota</taxon>
        <taxon>Chitinophagia</taxon>
        <taxon>Chitinophagales</taxon>
        <taxon>Chitinophagaceae</taxon>
        <taxon>Ilyomonas</taxon>
    </lineage>
</organism>
<dbReference type="InterPro" id="IPR018060">
    <property type="entry name" value="HTH_AraC"/>
</dbReference>
<dbReference type="InterPro" id="IPR009057">
    <property type="entry name" value="Homeodomain-like_sf"/>
</dbReference>
<proteinExistence type="predicted"/>
<dbReference type="InterPro" id="IPR018062">
    <property type="entry name" value="HTH_AraC-typ_CS"/>
</dbReference>
<sequence length="297" mass="34308">MKILQFTLPVPDNKTIITKEESLPHFYPHLHRHHEVQLTWIIKGEGTLVTDNNMHSFQSNEIYWIGANQPHVFKSDPTYFENGAKKTHTIDIFFSIDSQLSSFFSIPEVKNLKNFVQQHHSGFRVPPKAVKGIAEKMLKIRNSSGVEQFFQFIDLLKQLSSFNNLEPLSAKTESVSYSDNEGIRIATIYNYVMQNYNQPITLEEVSKLAYMTPQAFCRYFKKHTHHTLVSFVNQVRINEACKKLVDKKYDSIASVAYNTGFNSITNFNRVFKSVVKKSPKEYVDSYFHNVNQPANVA</sequence>
<evidence type="ECO:0000259" key="4">
    <source>
        <dbReference type="PROSITE" id="PS01124"/>
    </source>
</evidence>
<dbReference type="Gene3D" id="2.60.120.10">
    <property type="entry name" value="Jelly Rolls"/>
    <property type="match status" value="1"/>
</dbReference>
<dbReference type="SUPFAM" id="SSF46689">
    <property type="entry name" value="Homeodomain-like"/>
    <property type="match status" value="1"/>
</dbReference>
<dbReference type="PROSITE" id="PS00041">
    <property type="entry name" value="HTH_ARAC_FAMILY_1"/>
    <property type="match status" value="1"/>
</dbReference>
<dbReference type="Gene3D" id="1.10.10.60">
    <property type="entry name" value="Homeodomain-like"/>
    <property type="match status" value="2"/>
</dbReference>
<evidence type="ECO:0000313" key="5">
    <source>
        <dbReference type="EMBL" id="TKK65306.1"/>
    </source>
</evidence>
<evidence type="ECO:0000313" key="6">
    <source>
        <dbReference type="Proteomes" id="UP000305848"/>
    </source>
</evidence>
<dbReference type="AlphaFoldDB" id="A0A4U3KW57"/>
<accession>A0A4U3KW57</accession>
<keyword evidence="6" id="KW-1185">Reference proteome</keyword>
<feature type="domain" description="HTH araC/xylS-type" evidence="4">
    <location>
        <begin position="186"/>
        <end position="285"/>
    </location>
</feature>
<protein>
    <submittedName>
        <fullName evidence="5">Helix-turn-helix transcriptional regulator</fullName>
    </submittedName>
</protein>
<keyword evidence="3" id="KW-0804">Transcription</keyword>
<dbReference type="Pfam" id="PF12833">
    <property type="entry name" value="HTH_18"/>
    <property type="match status" value="1"/>
</dbReference>
<dbReference type="PROSITE" id="PS01124">
    <property type="entry name" value="HTH_ARAC_FAMILY_2"/>
    <property type="match status" value="1"/>
</dbReference>
<reference evidence="5 6" key="1">
    <citation type="submission" date="2019-05" db="EMBL/GenBank/DDBJ databases">
        <title>Panacibacter sp. strain 17mud1-8 Genome sequencing and assembly.</title>
        <authorList>
            <person name="Chhetri G."/>
        </authorList>
    </citation>
    <scope>NUCLEOTIDE SEQUENCE [LARGE SCALE GENOMIC DNA]</scope>
    <source>
        <strain evidence="5 6">17mud1-8</strain>
    </source>
</reference>
<dbReference type="EMBL" id="SZQL01000022">
    <property type="protein sequence ID" value="TKK65306.1"/>
    <property type="molecule type" value="Genomic_DNA"/>
</dbReference>
<dbReference type="GO" id="GO:0043565">
    <property type="term" value="F:sequence-specific DNA binding"/>
    <property type="evidence" value="ECO:0007669"/>
    <property type="project" value="InterPro"/>
</dbReference>
<name>A0A4U3KW57_9BACT</name>
<evidence type="ECO:0000256" key="2">
    <source>
        <dbReference type="ARBA" id="ARBA00023125"/>
    </source>
</evidence>
<keyword evidence="1" id="KW-0805">Transcription regulation</keyword>
<dbReference type="InterPro" id="IPR011051">
    <property type="entry name" value="RmlC_Cupin_sf"/>
</dbReference>
<evidence type="ECO:0000256" key="3">
    <source>
        <dbReference type="ARBA" id="ARBA00023163"/>
    </source>
</evidence>
<dbReference type="InterPro" id="IPR014710">
    <property type="entry name" value="RmlC-like_jellyroll"/>
</dbReference>
<dbReference type="Proteomes" id="UP000305848">
    <property type="component" value="Unassembled WGS sequence"/>
</dbReference>
<dbReference type="PANTHER" id="PTHR43280">
    <property type="entry name" value="ARAC-FAMILY TRANSCRIPTIONAL REGULATOR"/>
    <property type="match status" value="1"/>
</dbReference>
<comment type="caution">
    <text evidence="5">The sequence shown here is derived from an EMBL/GenBank/DDBJ whole genome shotgun (WGS) entry which is preliminary data.</text>
</comment>
<gene>
    <name evidence="5" type="ORF">FC093_20330</name>
</gene>
<dbReference type="SUPFAM" id="SSF51182">
    <property type="entry name" value="RmlC-like cupins"/>
    <property type="match status" value="1"/>
</dbReference>
<evidence type="ECO:0000256" key="1">
    <source>
        <dbReference type="ARBA" id="ARBA00023015"/>
    </source>
</evidence>
<keyword evidence="2" id="KW-0238">DNA-binding</keyword>
<dbReference type="PANTHER" id="PTHR43280:SF27">
    <property type="entry name" value="TRANSCRIPTIONAL REGULATOR MTLR"/>
    <property type="match status" value="1"/>
</dbReference>
<dbReference type="SMART" id="SM00342">
    <property type="entry name" value="HTH_ARAC"/>
    <property type="match status" value="1"/>
</dbReference>